<reference evidence="2 3" key="1">
    <citation type="submission" date="2020-02" db="EMBL/GenBank/DDBJ databases">
        <authorList>
            <person name="Rodrigo-Torres L."/>
            <person name="Arahal R. D."/>
            <person name="Lucena T."/>
        </authorList>
    </citation>
    <scope>NUCLEOTIDE SEQUENCE [LARGE SCALE GENOMIC DNA]</scope>
    <source>
        <strain evidence="2 3">CECT 9734</strain>
    </source>
</reference>
<evidence type="ECO:0000256" key="1">
    <source>
        <dbReference type="SAM" id="Phobius"/>
    </source>
</evidence>
<evidence type="ECO:0000313" key="3">
    <source>
        <dbReference type="Proteomes" id="UP000481517"/>
    </source>
</evidence>
<dbReference type="Proteomes" id="UP000481517">
    <property type="component" value="Unassembled WGS sequence"/>
</dbReference>
<accession>A0A6S6WIV1</accession>
<evidence type="ECO:0000313" key="2">
    <source>
        <dbReference type="EMBL" id="CAB0150343.1"/>
    </source>
</evidence>
<keyword evidence="3" id="KW-1185">Reference proteome</keyword>
<sequence>MLLRWLKILLVFSMGLMCLFYALQNLVNLDSAYAVVSTVTRMENHSYYPSTFGFALTSEPLIWLATAFIVCFELLAGIVFVFAAWHLLKKRKAPQKEFQSAKYLTHVGTAIALLIWFGLFQTLGGAFFQMWQTELGDASFDGSFAYLASIALVTLFVNLVEPTN</sequence>
<protein>
    <recommendedName>
        <fullName evidence="4">Small integral membrane protein</fullName>
    </recommendedName>
</protein>
<dbReference type="Pfam" id="PF09933">
    <property type="entry name" value="DUF2165"/>
    <property type="match status" value="1"/>
</dbReference>
<feature type="transmembrane region" description="Helical" evidence="1">
    <location>
        <begin position="143"/>
        <end position="160"/>
    </location>
</feature>
<dbReference type="EMBL" id="CADCXY010000001">
    <property type="protein sequence ID" value="CAB0150343.1"/>
    <property type="molecule type" value="Genomic_DNA"/>
</dbReference>
<dbReference type="AlphaFoldDB" id="A0A6S6WIV1"/>
<proteinExistence type="predicted"/>
<dbReference type="RefSeq" id="WP_173919881.1">
    <property type="nucleotide sequence ID" value="NZ_CADCXY010000001.1"/>
</dbReference>
<keyword evidence="1" id="KW-1133">Transmembrane helix</keyword>
<evidence type="ECO:0008006" key="4">
    <source>
        <dbReference type="Google" id="ProtNLM"/>
    </source>
</evidence>
<gene>
    <name evidence="2" type="ORF">PSI9734_00894</name>
</gene>
<feature type="transmembrane region" description="Helical" evidence="1">
    <location>
        <begin position="61"/>
        <end position="88"/>
    </location>
</feature>
<feature type="transmembrane region" description="Helical" evidence="1">
    <location>
        <begin position="109"/>
        <end position="131"/>
    </location>
</feature>
<dbReference type="InterPro" id="IPR018681">
    <property type="entry name" value="DUF2165_transmembrane"/>
</dbReference>
<name>A0A6S6WIV1_9GAMM</name>
<keyword evidence="1" id="KW-0472">Membrane</keyword>
<organism evidence="2 3">
    <name type="scientific">Pseudidiomarina piscicola</name>
    <dbReference type="NCBI Taxonomy" id="2614830"/>
    <lineage>
        <taxon>Bacteria</taxon>
        <taxon>Pseudomonadati</taxon>
        <taxon>Pseudomonadota</taxon>
        <taxon>Gammaproteobacteria</taxon>
        <taxon>Alteromonadales</taxon>
        <taxon>Idiomarinaceae</taxon>
        <taxon>Pseudidiomarina</taxon>
    </lineage>
</organism>
<keyword evidence="1" id="KW-0812">Transmembrane</keyword>